<dbReference type="Proteomes" id="UP000637061">
    <property type="component" value="Unassembled WGS sequence"/>
</dbReference>
<dbReference type="EMBL" id="JAEHTE010000001">
    <property type="protein sequence ID" value="MBI6882646.1"/>
    <property type="molecule type" value="Genomic_DNA"/>
</dbReference>
<gene>
    <name evidence="1" type="ORF">JEU22_01865</name>
</gene>
<dbReference type="RefSeq" id="WP_198746257.1">
    <property type="nucleotide sequence ID" value="NZ_JAEHTE010000001.1"/>
</dbReference>
<reference evidence="1" key="1">
    <citation type="submission" date="2020-12" db="EMBL/GenBank/DDBJ databases">
        <title>Enhanced detection system for hospital associated transmission using whole genome sequencing surveillance.</title>
        <authorList>
            <person name="Harrison L.H."/>
            <person name="Van Tyne D."/>
            <person name="Marsh J.W."/>
            <person name="Griffith M.P."/>
            <person name="Snyder D.J."/>
            <person name="Cooper V.S."/>
            <person name="Mustapha M."/>
        </authorList>
    </citation>
    <scope>NUCLEOTIDE SEQUENCE</scope>
    <source>
        <strain evidence="1">PSB00042</strain>
    </source>
</reference>
<proteinExistence type="predicted"/>
<dbReference type="AlphaFoldDB" id="A0A8I1EBK1"/>
<accession>A0A8I1EBK1</accession>
<protein>
    <submittedName>
        <fullName evidence="1">Uncharacterized protein</fullName>
    </submittedName>
</protein>
<comment type="caution">
    <text evidence="1">The sequence shown here is derived from an EMBL/GenBank/DDBJ whole genome shotgun (WGS) entry which is preliminary data.</text>
</comment>
<name>A0A8I1EBK1_PSEPU</name>
<organism evidence="1 2">
    <name type="scientific">Pseudomonas putida</name>
    <name type="common">Arthrobacter siderocapsulatus</name>
    <dbReference type="NCBI Taxonomy" id="303"/>
    <lineage>
        <taxon>Bacteria</taxon>
        <taxon>Pseudomonadati</taxon>
        <taxon>Pseudomonadota</taxon>
        <taxon>Gammaproteobacteria</taxon>
        <taxon>Pseudomonadales</taxon>
        <taxon>Pseudomonadaceae</taxon>
        <taxon>Pseudomonas</taxon>
    </lineage>
</organism>
<sequence length="228" mass="25493">MTTQNTCYMCDNPATSREHAPPRCLFPKGKDALDGKDYRRNLIVVPSCDLHNADKSSDDEYLMHVLPMSVGVSDVAQFYFTSKVGSLVRHNKKLVAEMSKGAHAVKLHDTETDQWSDGVALSIDLPRIHSVFEMNARAIYFAHHGKKLEGKITLHSNISLVGGKPELNDLVSQVFVMGDSMLTEIGAAVQGDNPEVFTYRIAREEDIELIEMTFYRSCKALVSIDYRP</sequence>
<evidence type="ECO:0000313" key="1">
    <source>
        <dbReference type="EMBL" id="MBI6882646.1"/>
    </source>
</evidence>
<evidence type="ECO:0000313" key="2">
    <source>
        <dbReference type="Proteomes" id="UP000637061"/>
    </source>
</evidence>